<organism evidence="1 2">
    <name type="scientific">Cavenderia fasciculata</name>
    <name type="common">Slime mold</name>
    <name type="synonym">Dictyostelium fasciculatum</name>
    <dbReference type="NCBI Taxonomy" id="261658"/>
    <lineage>
        <taxon>Eukaryota</taxon>
        <taxon>Amoebozoa</taxon>
        <taxon>Evosea</taxon>
        <taxon>Eumycetozoa</taxon>
        <taxon>Dictyostelia</taxon>
        <taxon>Acytosteliales</taxon>
        <taxon>Cavenderiaceae</taxon>
        <taxon>Cavenderia</taxon>
    </lineage>
</organism>
<dbReference type="KEGG" id="dfa:DFA_04612"/>
<name>F4PQ21_CACFS</name>
<reference evidence="2" key="1">
    <citation type="journal article" date="2011" name="Genome Res.">
        <title>Phylogeny-wide analysis of social amoeba genomes highlights ancient origins for complex intercellular communication.</title>
        <authorList>
            <person name="Heidel A.J."/>
            <person name="Lawal H.M."/>
            <person name="Felder M."/>
            <person name="Schilde C."/>
            <person name="Helps N.R."/>
            <person name="Tunggal B."/>
            <person name="Rivero F."/>
            <person name="John U."/>
            <person name="Schleicher M."/>
            <person name="Eichinger L."/>
            <person name="Platzer M."/>
            <person name="Noegel A.A."/>
            <person name="Schaap P."/>
            <person name="Gloeckner G."/>
        </authorList>
    </citation>
    <scope>NUCLEOTIDE SEQUENCE [LARGE SCALE GENOMIC DNA]</scope>
    <source>
        <strain evidence="2">SH3</strain>
    </source>
</reference>
<evidence type="ECO:0000313" key="1">
    <source>
        <dbReference type="EMBL" id="EGG22484.1"/>
    </source>
</evidence>
<keyword evidence="2" id="KW-1185">Reference proteome</keyword>
<gene>
    <name evidence="1" type="ORF">DFA_04612</name>
</gene>
<dbReference type="GeneID" id="14874562"/>
<evidence type="ECO:0000313" key="2">
    <source>
        <dbReference type="Proteomes" id="UP000007797"/>
    </source>
</evidence>
<sequence length="32" mass="3739">MPNLDPCLPVILGSHHRLDGQNPHLIFHIKYY</sequence>
<dbReference type="Proteomes" id="UP000007797">
    <property type="component" value="Unassembled WGS sequence"/>
</dbReference>
<dbReference type="EMBL" id="GL883009">
    <property type="protein sequence ID" value="EGG22484.1"/>
    <property type="molecule type" value="Genomic_DNA"/>
</dbReference>
<accession>F4PQ21</accession>
<protein>
    <submittedName>
        <fullName evidence="1">Uncharacterized protein</fullName>
    </submittedName>
</protein>
<dbReference type="RefSeq" id="XP_004360335.1">
    <property type="nucleotide sequence ID" value="XM_004360278.1"/>
</dbReference>
<dbReference type="AlphaFoldDB" id="F4PQ21"/>
<proteinExistence type="predicted"/>